<keyword evidence="1" id="KW-1133">Transmembrane helix</keyword>
<feature type="transmembrane region" description="Helical" evidence="1">
    <location>
        <begin position="43"/>
        <end position="71"/>
    </location>
</feature>
<dbReference type="GO" id="GO:0015293">
    <property type="term" value="F:symporter activity"/>
    <property type="evidence" value="ECO:0007669"/>
    <property type="project" value="InterPro"/>
</dbReference>
<dbReference type="InterPro" id="IPR036259">
    <property type="entry name" value="MFS_trans_sf"/>
</dbReference>
<feature type="transmembrane region" description="Helical" evidence="1">
    <location>
        <begin position="170"/>
        <end position="190"/>
    </location>
</feature>
<feature type="transmembrane region" description="Helical" evidence="1">
    <location>
        <begin position="430"/>
        <end position="453"/>
    </location>
</feature>
<dbReference type="GO" id="GO:0005886">
    <property type="term" value="C:plasma membrane"/>
    <property type="evidence" value="ECO:0007669"/>
    <property type="project" value="TreeGrafter"/>
</dbReference>
<dbReference type="PANTHER" id="PTHR11328:SF24">
    <property type="entry name" value="MAJOR FACILITATOR SUPERFAMILY (MFS) PROFILE DOMAIN-CONTAINING PROTEIN"/>
    <property type="match status" value="1"/>
</dbReference>
<dbReference type="PANTHER" id="PTHR11328">
    <property type="entry name" value="MAJOR FACILITATOR SUPERFAMILY DOMAIN-CONTAINING PROTEIN"/>
    <property type="match status" value="1"/>
</dbReference>
<dbReference type="InterPro" id="IPR039672">
    <property type="entry name" value="MFS_2"/>
</dbReference>
<dbReference type="eggNOG" id="COG2211">
    <property type="taxonomic scope" value="Bacteria"/>
</dbReference>
<evidence type="ECO:0000313" key="3">
    <source>
        <dbReference type="Proteomes" id="UP000182584"/>
    </source>
</evidence>
<dbReference type="GO" id="GO:0008643">
    <property type="term" value="P:carbohydrate transport"/>
    <property type="evidence" value="ECO:0007669"/>
    <property type="project" value="InterPro"/>
</dbReference>
<accession>A0A1H9SJM4</accession>
<proteinExistence type="predicted"/>
<feature type="transmembrane region" description="Helical" evidence="1">
    <location>
        <begin position="252"/>
        <end position="270"/>
    </location>
</feature>
<evidence type="ECO:0000313" key="2">
    <source>
        <dbReference type="EMBL" id="SER85236.1"/>
    </source>
</evidence>
<dbReference type="SUPFAM" id="SSF103473">
    <property type="entry name" value="MFS general substrate transporter"/>
    <property type="match status" value="1"/>
</dbReference>
<gene>
    <name evidence="2" type="ORF">SAMN04487884_11276</name>
</gene>
<dbReference type="Pfam" id="PF13347">
    <property type="entry name" value="MFS_2"/>
    <property type="match status" value="1"/>
</dbReference>
<dbReference type="InterPro" id="IPR001927">
    <property type="entry name" value="Na/Gal_symport"/>
</dbReference>
<dbReference type="AlphaFoldDB" id="A0A1H9SJM4"/>
<keyword evidence="1" id="KW-0812">Transmembrane</keyword>
<organism evidence="2 3">
    <name type="scientific">Butyrivibrio fibrisolvens</name>
    <dbReference type="NCBI Taxonomy" id="831"/>
    <lineage>
        <taxon>Bacteria</taxon>
        <taxon>Bacillati</taxon>
        <taxon>Bacillota</taxon>
        <taxon>Clostridia</taxon>
        <taxon>Lachnospirales</taxon>
        <taxon>Lachnospiraceae</taxon>
        <taxon>Butyrivibrio</taxon>
    </lineage>
</organism>
<feature type="transmembrane region" description="Helical" evidence="1">
    <location>
        <begin position="104"/>
        <end position="127"/>
    </location>
</feature>
<protein>
    <submittedName>
        <fullName evidence="2">Glycoside/pentoside/hexuronide:cation symporter, GPH family</fullName>
    </submittedName>
</protein>
<feature type="transmembrane region" description="Helical" evidence="1">
    <location>
        <begin position="320"/>
        <end position="338"/>
    </location>
</feature>
<evidence type="ECO:0000256" key="1">
    <source>
        <dbReference type="SAM" id="Phobius"/>
    </source>
</evidence>
<reference evidence="2 3" key="1">
    <citation type="submission" date="2016-10" db="EMBL/GenBank/DDBJ databases">
        <authorList>
            <person name="de Groot N.N."/>
        </authorList>
    </citation>
    <scope>NUCLEOTIDE SEQUENCE [LARGE SCALE GENOMIC DNA]</scope>
    <source>
        <strain evidence="2 3">AR40</strain>
    </source>
</reference>
<dbReference type="OrthoDB" id="9764596at2"/>
<feature type="transmembrane region" description="Helical" evidence="1">
    <location>
        <begin position="397"/>
        <end position="418"/>
    </location>
</feature>
<dbReference type="EMBL" id="FOGJ01000012">
    <property type="protein sequence ID" value="SER85236.1"/>
    <property type="molecule type" value="Genomic_DNA"/>
</dbReference>
<dbReference type="GO" id="GO:0006814">
    <property type="term" value="P:sodium ion transport"/>
    <property type="evidence" value="ECO:0007669"/>
    <property type="project" value="InterPro"/>
</dbReference>
<feature type="transmembrane region" description="Helical" evidence="1">
    <location>
        <begin position="290"/>
        <end position="308"/>
    </location>
</feature>
<feature type="transmembrane region" description="Helical" evidence="1">
    <location>
        <begin position="344"/>
        <end position="368"/>
    </location>
</feature>
<dbReference type="Gene3D" id="1.20.1250.20">
    <property type="entry name" value="MFS general substrate transporter like domains"/>
    <property type="match status" value="2"/>
</dbReference>
<feature type="transmembrane region" description="Helical" evidence="1">
    <location>
        <begin position="202"/>
        <end position="223"/>
    </location>
</feature>
<dbReference type="Proteomes" id="UP000182584">
    <property type="component" value="Unassembled WGS sequence"/>
</dbReference>
<dbReference type="NCBIfam" id="TIGR00792">
    <property type="entry name" value="gph"/>
    <property type="match status" value="1"/>
</dbReference>
<dbReference type="RefSeq" id="WP_081357049.1">
    <property type="nucleotide sequence ID" value="NZ_FOGJ01000012.1"/>
</dbReference>
<keyword evidence="1" id="KW-0472">Membrane</keyword>
<name>A0A1H9SJM4_BUTFI</name>
<feature type="transmembrane region" description="Helical" evidence="1">
    <location>
        <begin position="133"/>
        <end position="158"/>
    </location>
</feature>
<sequence length="475" mass="52476">MKTQQTKEIPTEAASASRKETKLSFLEQFGYFSGDFGGSLVNLYISAFYVTFCTYVLGISPAWMATLIFVAKIWDAINDPMIGSLPDRFKIGKGTDKFKPWIKLFMVPLALTGLMCFTNTASMPGIIKHAWVAVSYILYGMAYTGVSMPYGAMASVITDSPVERTKLSRARAFGGMGVGILFIPLVSLAIWDEAGNPNAKGYFLMAIVAGVLSVIFYLILLGLTKERIHQEHRFAGASARKYSLTHVVKEAFTNRALIAIMIASIGSMFASAQSMNNFLYKEYYHMPKAMAASSMISLPMMFVAFFAVPRLAKIVGNRKLIIYSAFYSIIAFGILFFIRIPNCYVFMFVNTVANLGLTTFTMLVWALVTESIDYQEYKTGERSDGTMYSIYTFSRKIGSAAAASISTALIGTAGFVAGAKEQIPEFGENIRKLVILMPLLGAVVILVSILLIYPLTKNKSDEMYAKLHEMHESKN</sequence>